<reference evidence="1 2" key="1">
    <citation type="journal article" date="2018" name="IMA Fungus">
        <title>IMA Genome-F 10: Nine draft genome sequences of Claviceps purpurea s.lat., including C. arundinis, C. humidiphila, and C. cf. spartinae, pseudomolecules for the pitch canker pathogen Fusarium circinatum, draft genome of Davidsoniella eucalypti, Grosmannia galeiformis, Quambalaria eucalypti, and Teratosphaeria destructans.</title>
        <authorList>
            <person name="Wingfield B.D."/>
            <person name="Liu M."/>
            <person name="Nguyen H.D."/>
            <person name="Lane F.A."/>
            <person name="Morgan S.W."/>
            <person name="De Vos L."/>
            <person name="Wilken P.M."/>
            <person name="Duong T.A."/>
            <person name="Aylward J."/>
            <person name="Coetzee M.P."/>
            <person name="Dadej K."/>
            <person name="De Beer Z.W."/>
            <person name="Findlay W."/>
            <person name="Havenga M."/>
            <person name="Kolarik M."/>
            <person name="Menzies J.G."/>
            <person name="Naidoo K."/>
            <person name="Pochopski O."/>
            <person name="Shoukouhi P."/>
            <person name="Santana Q.C."/>
            <person name="Seifert K.A."/>
            <person name="Soal N."/>
            <person name="Steenkamp E.T."/>
            <person name="Tatham C.T."/>
            <person name="van der Nest M.A."/>
            <person name="Wingfield M.J."/>
        </authorList>
    </citation>
    <scope>NUCLEOTIDE SEQUENCE [LARGE SCALE GENOMIC DNA]</scope>
    <source>
        <strain evidence="1">CMW44962</strain>
    </source>
</reference>
<dbReference type="OrthoDB" id="3259529at2759"/>
<dbReference type="EMBL" id="RIBY02001556">
    <property type="protein sequence ID" value="KAH9828467.1"/>
    <property type="molecule type" value="Genomic_DNA"/>
</dbReference>
<dbReference type="AlphaFoldDB" id="A0A9W7STS9"/>
<reference evidence="1 2" key="2">
    <citation type="journal article" date="2021" name="Curr. Genet.">
        <title>Genetic response to nitrogen starvation in the aggressive Eucalyptus foliar pathogen Teratosphaeria destructans.</title>
        <authorList>
            <person name="Havenga M."/>
            <person name="Wingfield B.D."/>
            <person name="Wingfield M.J."/>
            <person name="Dreyer L.L."/>
            <person name="Roets F."/>
            <person name="Aylward J."/>
        </authorList>
    </citation>
    <scope>NUCLEOTIDE SEQUENCE [LARGE SCALE GENOMIC DNA]</scope>
    <source>
        <strain evidence="1">CMW44962</strain>
    </source>
</reference>
<protein>
    <recommendedName>
        <fullName evidence="3">Nucleotidyltransferase</fullName>
    </recommendedName>
</protein>
<proteinExistence type="predicted"/>
<comment type="caution">
    <text evidence="1">The sequence shown here is derived from an EMBL/GenBank/DDBJ whole genome shotgun (WGS) entry which is preliminary data.</text>
</comment>
<keyword evidence="2" id="KW-1185">Reference proteome</keyword>
<sequence length="272" mass="30002">MALRKLNVQYGIFGGYAIATLGGPRESKDIDCVVGCTKEWLVSMLSQVKDFHFMGNLRPDLAQFIYGDRNILIELFPTSMTMMTTVAVLVTGEKLPMNQTNILHPVFLYKGKLQAAATRAKYSDAADLMFLENKHADALRDFKDQIKKQHVGMVVRRYPHLRHSFARIGVDLEACEALVSDFDPESTPTAPAVNSVQNALLYNVRVPEAGQALLAVASSSRQPAVTLAESALASLPLDRAVIIGGRYYMRTQRGIFVVEGSQWVAVPDQRAG</sequence>
<evidence type="ECO:0000313" key="1">
    <source>
        <dbReference type="EMBL" id="KAH9828467.1"/>
    </source>
</evidence>
<dbReference type="Proteomes" id="UP001138500">
    <property type="component" value="Unassembled WGS sequence"/>
</dbReference>
<evidence type="ECO:0008006" key="3">
    <source>
        <dbReference type="Google" id="ProtNLM"/>
    </source>
</evidence>
<name>A0A9W7STS9_9PEZI</name>
<organism evidence="1 2">
    <name type="scientific">Teratosphaeria destructans</name>
    <dbReference type="NCBI Taxonomy" id="418781"/>
    <lineage>
        <taxon>Eukaryota</taxon>
        <taxon>Fungi</taxon>
        <taxon>Dikarya</taxon>
        <taxon>Ascomycota</taxon>
        <taxon>Pezizomycotina</taxon>
        <taxon>Dothideomycetes</taxon>
        <taxon>Dothideomycetidae</taxon>
        <taxon>Mycosphaerellales</taxon>
        <taxon>Teratosphaeriaceae</taxon>
        <taxon>Teratosphaeria</taxon>
    </lineage>
</organism>
<dbReference type="SUPFAM" id="SSF81301">
    <property type="entry name" value="Nucleotidyltransferase"/>
    <property type="match status" value="1"/>
</dbReference>
<evidence type="ECO:0000313" key="2">
    <source>
        <dbReference type="Proteomes" id="UP001138500"/>
    </source>
</evidence>
<dbReference type="InterPro" id="IPR043519">
    <property type="entry name" value="NT_sf"/>
</dbReference>
<accession>A0A9W7STS9</accession>
<gene>
    <name evidence="1" type="ORF">Tdes44962_MAKER02385</name>
</gene>